<dbReference type="PANTHER" id="PTHR43834:SF6">
    <property type="entry name" value="GTPASE DER"/>
    <property type="match status" value="1"/>
</dbReference>
<evidence type="ECO:0000256" key="4">
    <source>
        <dbReference type="ARBA" id="ARBA00022737"/>
    </source>
</evidence>
<dbReference type="NCBIfam" id="TIGR03594">
    <property type="entry name" value="GTPase_EngA"/>
    <property type="match status" value="1"/>
</dbReference>
<dbReference type="InterPro" id="IPR031166">
    <property type="entry name" value="G_ENGA"/>
</dbReference>
<feature type="binding site" evidence="8">
    <location>
        <begin position="127"/>
        <end position="130"/>
    </location>
    <ligand>
        <name>GTP</name>
        <dbReference type="ChEBI" id="CHEBI:37565"/>
        <label>1</label>
    </ligand>
</feature>
<gene>
    <name evidence="8 12" type="primary">der</name>
    <name evidence="12" type="ORF">GCM10010831_05080</name>
</gene>
<keyword evidence="13" id="KW-1185">Reference proteome</keyword>
<dbReference type="InterPro" id="IPR006073">
    <property type="entry name" value="GTP-bd"/>
</dbReference>
<keyword evidence="4 10" id="KW-0677">Repeat</keyword>
<dbReference type="GO" id="GO:0005525">
    <property type="term" value="F:GTP binding"/>
    <property type="evidence" value="ECO:0007669"/>
    <property type="project" value="UniProtKB-UniRule"/>
</dbReference>
<reference evidence="12 13" key="1">
    <citation type="journal article" date="2014" name="Int. J. Syst. Evol. Microbiol.">
        <title>Complete genome sequence of Corynebacterium casei LMG S-19264T (=DSM 44701T), isolated from a smear-ripened cheese.</title>
        <authorList>
            <consortium name="US DOE Joint Genome Institute (JGI-PGF)"/>
            <person name="Walter F."/>
            <person name="Albersmeier A."/>
            <person name="Kalinowski J."/>
            <person name="Ruckert C."/>
        </authorList>
    </citation>
    <scope>NUCLEOTIDE SEQUENCE [LARGE SCALE GENOMIC DNA]</scope>
    <source>
        <strain evidence="12 13">CGMCC 1.12925</strain>
    </source>
</reference>
<evidence type="ECO:0000256" key="1">
    <source>
        <dbReference type="ARBA" id="ARBA00008279"/>
    </source>
</evidence>
<keyword evidence="3 8" id="KW-0690">Ribosome biogenesis</keyword>
<comment type="function">
    <text evidence="8 10">GTPase that plays an essential role in the late steps of ribosome biogenesis.</text>
</comment>
<keyword evidence="6 8" id="KW-0342">GTP-binding</keyword>
<dbReference type="FunFam" id="3.40.50.300:FF:000040">
    <property type="entry name" value="GTPase Der"/>
    <property type="match status" value="1"/>
</dbReference>
<feature type="binding site" evidence="8">
    <location>
        <begin position="64"/>
        <end position="68"/>
    </location>
    <ligand>
        <name>GTP</name>
        <dbReference type="ChEBI" id="CHEBI:37565"/>
        <label>1</label>
    </ligand>
</feature>
<evidence type="ECO:0000256" key="10">
    <source>
        <dbReference type="RuleBase" id="RU004481"/>
    </source>
</evidence>
<evidence type="ECO:0000256" key="8">
    <source>
        <dbReference type="HAMAP-Rule" id="MF_00195"/>
    </source>
</evidence>
<evidence type="ECO:0000259" key="11">
    <source>
        <dbReference type="PROSITE" id="PS51712"/>
    </source>
</evidence>
<dbReference type="Pfam" id="PF14714">
    <property type="entry name" value="KH_dom-like"/>
    <property type="match status" value="1"/>
</dbReference>
<dbReference type="FunFam" id="3.30.300.20:FF:000004">
    <property type="entry name" value="GTPase Der"/>
    <property type="match status" value="1"/>
</dbReference>
<evidence type="ECO:0000256" key="3">
    <source>
        <dbReference type="ARBA" id="ARBA00022517"/>
    </source>
</evidence>
<comment type="caution">
    <text evidence="12">The sequence shown here is derived from an EMBL/GenBank/DDBJ whole genome shotgun (WGS) entry which is preliminary data.</text>
</comment>
<dbReference type="InterPro" id="IPR016484">
    <property type="entry name" value="GTPase_Der"/>
</dbReference>
<evidence type="ECO:0000256" key="2">
    <source>
        <dbReference type="ARBA" id="ARBA00020953"/>
    </source>
</evidence>
<dbReference type="CDD" id="cd01895">
    <property type="entry name" value="EngA2"/>
    <property type="match status" value="1"/>
</dbReference>
<feature type="domain" description="EngA-type G" evidence="11">
    <location>
        <begin position="183"/>
        <end position="358"/>
    </location>
</feature>
<feature type="domain" description="EngA-type G" evidence="11">
    <location>
        <begin position="11"/>
        <end position="175"/>
    </location>
</feature>
<dbReference type="PANTHER" id="PTHR43834">
    <property type="entry name" value="GTPASE DER"/>
    <property type="match status" value="1"/>
</dbReference>
<feature type="binding site" evidence="8">
    <location>
        <begin position="17"/>
        <end position="24"/>
    </location>
    <ligand>
        <name>GTP</name>
        <dbReference type="ChEBI" id="CHEBI:37565"/>
        <label>1</label>
    </ligand>
</feature>
<dbReference type="Proteomes" id="UP000599688">
    <property type="component" value="Unassembled WGS sequence"/>
</dbReference>
<keyword evidence="5 8" id="KW-0547">Nucleotide-binding</keyword>
<protein>
    <recommendedName>
        <fullName evidence="2 8">GTPase Der</fullName>
    </recommendedName>
    <alternativeName>
        <fullName evidence="7 8">GTP-binding protein EngA</fullName>
    </alternativeName>
</protein>
<dbReference type="Gene3D" id="3.40.50.300">
    <property type="entry name" value="P-loop containing nucleotide triphosphate hydrolases"/>
    <property type="match status" value="2"/>
</dbReference>
<organism evidence="12 13">
    <name type="scientific">Psychroflexus salis</name>
    <dbReference type="NCBI Taxonomy" id="1526574"/>
    <lineage>
        <taxon>Bacteria</taxon>
        <taxon>Pseudomonadati</taxon>
        <taxon>Bacteroidota</taxon>
        <taxon>Flavobacteriia</taxon>
        <taxon>Flavobacteriales</taxon>
        <taxon>Flavobacteriaceae</taxon>
        <taxon>Psychroflexus</taxon>
    </lineage>
</organism>
<dbReference type="AlphaFoldDB" id="A0A916ZPF2"/>
<dbReference type="GO" id="GO:0043022">
    <property type="term" value="F:ribosome binding"/>
    <property type="evidence" value="ECO:0007669"/>
    <property type="project" value="TreeGrafter"/>
</dbReference>
<dbReference type="GO" id="GO:0042254">
    <property type="term" value="P:ribosome biogenesis"/>
    <property type="evidence" value="ECO:0007669"/>
    <property type="project" value="UniProtKB-KW"/>
</dbReference>
<accession>A0A916ZPF2</accession>
<evidence type="ECO:0000313" key="13">
    <source>
        <dbReference type="Proteomes" id="UP000599688"/>
    </source>
</evidence>
<comment type="similarity">
    <text evidence="1 8 9 10">Belongs to the TRAFAC class TrmE-Era-EngA-EngB-Septin-like GTPase superfamily. EngA (Der) GTPase family.</text>
</comment>
<dbReference type="CDD" id="cd01894">
    <property type="entry name" value="EngA1"/>
    <property type="match status" value="1"/>
</dbReference>
<dbReference type="InterPro" id="IPR005225">
    <property type="entry name" value="Small_GTP-bd"/>
</dbReference>
<dbReference type="InterPro" id="IPR015946">
    <property type="entry name" value="KH_dom-like_a/b"/>
</dbReference>
<evidence type="ECO:0000256" key="9">
    <source>
        <dbReference type="PROSITE-ProRule" id="PRU01049"/>
    </source>
</evidence>
<dbReference type="Pfam" id="PF01926">
    <property type="entry name" value="MMR_HSR1"/>
    <property type="match status" value="2"/>
</dbReference>
<dbReference type="Gene3D" id="3.30.300.20">
    <property type="match status" value="1"/>
</dbReference>
<evidence type="ECO:0000313" key="12">
    <source>
        <dbReference type="EMBL" id="GGE06563.1"/>
    </source>
</evidence>
<name>A0A916ZPF2_9FLAO</name>
<dbReference type="InterPro" id="IPR027417">
    <property type="entry name" value="P-loop_NTPase"/>
</dbReference>
<feature type="binding site" evidence="8">
    <location>
        <begin position="236"/>
        <end position="240"/>
    </location>
    <ligand>
        <name>GTP</name>
        <dbReference type="ChEBI" id="CHEBI:37565"/>
        <label>2</label>
    </ligand>
</feature>
<dbReference type="InterPro" id="IPR032859">
    <property type="entry name" value="KH_dom-like"/>
</dbReference>
<dbReference type="EMBL" id="BMGL01000003">
    <property type="protein sequence ID" value="GGE06563.1"/>
    <property type="molecule type" value="Genomic_DNA"/>
</dbReference>
<dbReference type="PRINTS" id="PR00326">
    <property type="entry name" value="GTP1OBG"/>
</dbReference>
<evidence type="ECO:0000256" key="6">
    <source>
        <dbReference type="ARBA" id="ARBA00023134"/>
    </source>
</evidence>
<dbReference type="PIRSF" id="PIRSF006485">
    <property type="entry name" value="GTP-binding_EngA"/>
    <property type="match status" value="1"/>
</dbReference>
<feature type="binding site" evidence="8">
    <location>
        <begin position="301"/>
        <end position="304"/>
    </location>
    <ligand>
        <name>GTP</name>
        <dbReference type="ChEBI" id="CHEBI:37565"/>
        <label>2</label>
    </ligand>
</feature>
<dbReference type="FunFam" id="3.40.50.300:FF:000953">
    <property type="entry name" value="GTPase Der"/>
    <property type="match status" value="1"/>
</dbReference>
<dbReference type="PROSITE" id="PS51712">
    <property type="entry name" value="G_ENGA"/>
    <property type="match status" value="2"/>
</dbReference>
<proteinExistence type="inferred from homology"/>
<dbReference type="SUPFAM" id="SSF52540">
    <property type="entry name" value="P-loop containing nucleoside triphosphate hydrolases"/>
    <property type="match status" value="2"/>
</dbReference>
<evidence type="ECO:0000256" key="5">
    <source>
        <dbReference type="ARBA" id="ARBA00022741"/>
    </source>
</evidence>
<evidence type="ECO:0000256" key="7">
    <source>
        <dbReference type="ARBA" id="ARBA00032345"/>
    </source>
</evidence>
<comment type="subunit">
    <text evidence="8">Associates with the 50S ribosomal subunit.</text>
</comment>
<dbReference type="HAMAP" id="MF_00195">
    <property type="entry name" value="GTPase_Der"/>
    <property type="match status" value="1"/>
</dbReference>
<sequence length="442" mass="49922">MQIVKISVMGNIVAIVGRPNVGKSTFFNRLIQRREAIVDSTSGVTRDRNYGKTDWNGREFSVIDTGGYVVGSDDIFEAEIDKQVELAIEEADVIIFVVDVTSGITPDDQGVAKLLRKSNKPVVIAVNKVDSNKNILDATEFYSLGLGEYYTISAINGSGSGDLLDAVVEALPDAVEEVEEDLPKLTVVGRPNAGKSSFINALIGEERYIVTDIAGTTRDAIDTRYNRFGFDFKLVDTAGIRKKSKVKENLEFYSVMRSVRAIEHADVCILIFDANRGFDGQVENIFWLAERNRKGIVILANKWDLVEKETNTIKNFEASIRERISPFTDVPIVFISVLNKQRIYKAIETAIEVYKNRSKKIKTRVLNETMLPLIEQNPPPALKGKYVKIKYITQLPTPQPQFAFFCNLPQYVRDSYKRYLENQLRKNFDFNGVPISIYMRKK</sequence>
<feature type="binding site" evidence="8">
    <location>
        <begin position="189"/>
        <end position="196"/>
    </location>
    <ligand>
        <name>GTP</name>
        <dbReference type="ChEBI" id="CHEBI:37565"/>
        <label>2</label>
    </ligand>
</feature>
<dbReference type="NCBIfam" id="TIGR00231">
    <property type="entry name" value="small_GTP"/>
    <property type="match status" value="2"/>
</dbReference>